<keyword evidence="6" id="KW-0333">Golgi apparatus</keyword>
<feature type="region of interest" description="Disordered" evidence="10">
    <location>
        <begin position="508"/>
        <end position="573"/>
    </location>
</feature>
<feature type="compositionally biased region" description="Polar residues" evidence="10">
    <location>
        <begin position="527"/>
        <end position="556"/>
    </location>
</feature>
<name>A0A9D4NZN0_DERFA</name>
<protein>
    <submittedName>
        <fullName evidence="12">Golgi reassembly-stacking protein-like protein</fullName>
    </submittedName>
</protein>
<comment type="similarity">
    <text evidence="2">Belongs to the GORASP family.</text>
</comment>
<dbReference type="FunFam" id="2.30.42.10:FF:000026">
    <property type="entry name" value="Golgi reassembly stacking protein 2"/>
    <property type="match status" value="1"/>
</dbReference>
<evidence type="ECO:0000259" key="11">
    <source>
        <dbReference type="PROSITE" id="PS51865"/>
    </source>
</evidence>
<evidence type="ECO:0000256" key="8">
    <source>
        <dbReference type="ARBA" id="ARBA00023288"/>
    </source>
</evidence>
<evidence type="ECO:0000256" key="6">
    <source>
        <dbReference type="ARBA" id="ARBA00023034"/>
    </source>
</evidence>
<evidence type="ECO:0000256" key="3">
    <source>
        <dbReference type="ARBA" id="ARBA00022553"/>
    </source>
</evidence>
<feature type="compositionally biased region" description="Low complexity" evidence="10">
    <location>
        <begin position="301"/>
        <end position="332"/>
    </location>
</feature>
<dbReference type="InterPro" id="IPR024958">
    <property type="entry name" value="GRASP_PDZ"/>
</dbReference>
<evidence type="ECO:0000256" key="5">
    <source>
        <dbReference type="ARBA" id="ARBA00022737"/>
    </source>
</evidence>
<dbReference type="PANTHER" id="PTHR12893:SF0">
    <property type="entry name" value="GRASP65"/>
    <property type="match status" value="1"/>
</dbReference>
<dbReference type="PANTHER" id="PTHR12893">
    <property type="entry name" value="GOLGI REASSEMBLY STACKING PROTEIN GRASP"/>
    <property type="match status" value="1"/>
</dbReference>
<dbReference type="Proteomes" id="UP000828236">
    <property type="component" value="Unassembled WGS sequence"/>
</dbReference>
<evidence type="ECO:0000256" key="9">
    <source>
        <dbReference type="PIRSR" id="PIRSR607583-1"/>
    </source>
</evidence>
<comment type="subcellular location">
    <subcellularLocation>
        <location evidence="1">Golgi apparatus membrane</location>
    </subcellularLocation>
</comment>
<evidence type="ECO:0000256" key="1">
    <source>
        <dbReference type="ARBA" id="ARBA00004394"/>
    </source>
</evidence>
<keyword evidence="7" id="KW-0472">Membrane</keyword>
<feature type="binding site" evidence="9">
    <location>
        <position position="18"/>
    </location>
    <ligand>
        <name>Zn(2+)</name>
        <dbReference type="ChEBI" id="CHEBI:29105"/>
    </ligand>
</feature>
<feature type="domain" description="PDZ GRASP-type" evidence="11">
    <location>
        <begin position="15"/>
        <end position="105"/>
    </location>
</feature>
<feature type="compositionally biased region" description="Low complexity" evidence="10">
    <location>
        <begin position="557"/>
        <end position="567"/>
    </location>
</feature>
<evidence type="ECO:0000313" key="12">
    <source>
        <dbReference type="EMBL" id="KAH7640475.1"/>
    </source>
</evidence>
<dbReference type="GO" id="GO:0007030">
    <property type="term" value="P:Golgi organization"/>
    <property type="evidence" value="ECO:0007669"/>
    <property type="project" value="TreeGrafter"/>
</dbReference>
<feature type="region of interest" description="Disordered" evidence="10">
    <location>
        <begin position="1"/>
        <end position="21"/>
    </location>
</feature>
<keyword evidence="9" id="KW-0862">Zinc</keyword>
<dbReference type="EMBL" id="SDOV01000005">
    <property type="protein sequence ID" value="KAH7640475.1"/>
    <property type="molecule type" value="Genomic_DNA"/>
</dbReference>
<keyword evidence="3" id="KW-0597">Phosphoprotein</keyword>
<feature type="compositionally biased region" description="Pro residues" evidence="10">
    <location>
        <begin position="514"/>
        <end position="526"/>
    </location>
</feature>
<dbReference type="PROSITE" id="PS51865">
    <property type="entry name" value="PDZ_GRASP"/>
    <property type="match status" value="2"/>
</dbReference>
<dbReference type="Pfam" id="PF04495">
    <property type="entry name" value="GRASP55_65"/>
    <property type="match status" value="1"/>
</dbReference>
<accession>A0A9D4NZN0</accession>
<gene>
    <name evidence="12" type="ORF">HUG17_7942</name>
</gene>
<dbReference type="OrthoDB" id="3318at2759"/>
<keyword evidence="4" id="KW-0519">Myristate</keyword>
<feature type="domain" description="PDZ GRASP-type" evidence="11">
    <location>
        <begin position="111"/>
        <end position="199"/>
    </location>
</feature>
<reference evidence="12" key="2">
    <citation type="journal article" date="2021" name="World Allergy Organ. J.">
        <title>Chromosome-level assembly of Dermatophagoides farinae genome and transcriptome reveals two novel allergens Der f 37 and Der f 39.</title>
        <authorList>
            <person name="Chen J."/>
            <person name="Cai Z."/>
            <person name="Fan D."/>
            <person name="Hu J."/>
            <person name="Hou Y."/>
            <person name="He Y."/>
            <person name="Zhang Z."/>
            <person name="Zhao Z."/>
            <person name="Gao P."/>
            <person name="Hu W."/>
            <person name="Sun J."/>
            <person name="Li J."/>
            <person name="Ji K."/>
        </authorList>
    </citation>
    <scope>NUCLEOTIDE SEQUENCE</scope>
    <source>
        <strain evidence="12">JKM2019</strain>
    </source>
</reference>
<sequence>MGGSQSTEIPGGGTEGFHVLKVQDDSPGSRAGLEPYFDYIIVAGNTRLNQMNDDLKDILKSHVDKSLRLLVYNSKYQNVRQVDIVPTNNWNGQGLLGVSIRYASFENADENVWHVLDIAPNSPADIAGLKAHRDYIIGADSFLQDNDDIFNLIQTYEGKSLKLFVYNIDTDSCREVTIVPNSNWGGSGLLGCDIGYGYLHRIPRPKSNNQETSPLLSDVTSQSTIGTVPVSSKPTITGHTGDEVQQNKQPPSDINRLYTGNLITGQSNEMSMPKPLPLSTPLSSSITDMSGERQQQQQSGPTVVTTSSTVPSVVSSSSISSSSAASITSTAVDKQATPTMINPASTPLLSKNLYQHHPTNPSTSYFTPAPSYNNNINPNLSSSMIPPYSTSSSYVNTCLSQQFGQSMNFECSAPPPPPPISSSTMMSAALIQPPFISSYTSPTFSSSSMPFASGGQIQPPPMFTMPSPSSVIAPHSSSSTSTTSFQSYKPTFPGGASYPSSLPPLTSSSGGYYGPPPPPLVMPPPISNTNTTLFNPATSNMVPTPSAPSVTSDTIQPSSSAAPLMMSSPPPSQ</sequence>
<comment type="caution">
    <text evidence="12">The sequence shown here is derived from an EMBL/GenBank/DDBJ whole genome shotgun (WGS) entry which is preliminary data.</text>
</comment>
<feature type="compositionally biased region" description="Polar residues" evidence="10">
    <location>
        <begin position="206"/>
        <end position="252"/>
    </location>
</feature>
<dbReference type="GO" id="GO:0046872">
    <property type="term" value="F:metal ion binding"/>
    <property type="evidence" value="ECO:0007669"/>
    <property type="project" value="UniProtKB-KW"/>
</dbReference>
<dbReference type="InterPro" id="IPR036034">
    <property type="entry name" value="PDZ_sf"/>
</dbReference>
<dbReference type="GO" id="GO:0000139">
    <property type="term" value="C:Golgi membrane"/>
    <property type="evidence" value="ECO:0007669"/>
    <property type="project" value="UniProtKB-SubCell"/>
</dbReference>
<dbReference type="SUPFAM" id="SSF50156">
    <property type="entry name" value="PDZ domain-like"/>
    <property type="match status" value="2"/>
</dbReference>
<dbReference type="InterPro" id="IPR007583">
    <property type="entry name" value="GRASP55_65"/>
</dbReference>
<evidence type="ECO:0000256" key="2">
    <source>
        <dbReference type="ARBA" id="ARBA00007144"/>
    </source>
</evidence>
<feature type="region of interest" description="Disordered" evidence="10">
    <location>
        <begin position="205"/>
        <end position="344"/>
    </location>
</feature>
<dbReference type="FunFam" id="2.30.42.10:FF:000056">
    <property type="entry name" value="Golgi reassembly-stacking protein 2 isoform 1"/>
    <property type="match status" value="1"/>
</dbReference>
<organism evidence="12">
    <name type="scientific">Dermatophagoides farinae</name>
    <name type="common">American house dust mite</name>
    <dbReference type="NCBI Taxonomy" id="6954"/>
    <lineage>
        <taxon>Eukaryota</taxon>
        <taxon>Metazoa</taxon>
        <taxon>Ecdysozoa</taxon>
        <taxon>Arthropoda</taxon>
        <taxon>Chelicerata</taxon>
        <taxon>Arachnida</taxon>
        <taxon>Acari</taxon>
        <taxon>Acariformes</taxon>
        <taxon>Sarcoptiformes</taxon>
        <taxon>Astigmata</taxon>
        <taxon>Psoroptidia</taxon>
        <taxon>Analgoidea</taxon>
        <taxon>Pyroglyphidae</taxon>
        <taxon>Dermatophagoidinae</taxon>
        <taxon>Dermatophagoides</taxon>
    </lineage>
</organism>
<feature type="compositionally biased region" description="Polar residues" evidence="10">
    <location>
        <begin position="286"/>
        <end position="300"/>
    </location>
</feature>
<dbReference type="AlphaFoldDB" id="A0A9D4NZN0"/>
<evidence type="ECO:0000256" key="4">
    <source>
        <dbReference type="ARBA" id="ARBA00022707"/>
    </source>
</evidence>
<evidence type="ECO:0000256" key="7">
    <source>
        <dbReference type="ARBA" id="ARBA00023136"/>
    </source>
</evidence>
<keyword evidence="5" id="KW-0677">Repeat</keyword>
<proteinExistence type="inferred from homology"/>
<reference evidence="12" key="1">
    <citation type="submission" date="2020-06" db="EMBL/GenBank/DDBJ databases">
        <authorList>
            <person name="Ji K."/>
            <person name="Li J."/>
        </authorList>
    </citation>
    <scope>NUCLEOTIDE SEQUENCE</scope>
    <source>
        <strain evidence="12">JKM2019</strain>
        <tissue evidence="12">Whole body</tissue>
    </source>
</reference>
<keyword evidence="8" id="KW-0449">Lipoprotein</keyword>
<evidence type="ECO:0000256" key="10">
    <source>
        <dbReference type="SAM" id="MobiDB-lite"/>
    </source>
</evidence>
<keyword evidence="9" id="KW-0479">Metal-binding</keyword>
<feature type="compositionally biased region" description="Polar residues" evidence="10">
    <location>
        <begin position="261"/>
        <end position="270"/>
    </location>
</feature>
<dbReference type="Gene3D" id="2.30.42.10">
    <property type="match status" value="2"/>
</dbReference>